<evidence type="ECO:0000256" key="1">
    <source>
        <dbReference type="SAM" id="MobiDB-lite"/>
    </source>
</evidence>
<organism evidence="2 3">
    <name type="scientific">Pleuronectes platessa</name>
    <name type="common">European plaice</name>
    <dbReference type="NCBI Taxonomy" id="8262"/>
    <lineage>
        <taxon>Eukaryota</taxon>
        <taxon>Metazoa</taxon>
        <taxon>Chordata</taxon>
        <taxon>Craniata</taxon>
        <taxon>Vertebrata</taxon>
        <taxon>Euteleostomi</taxon>
        <taxon>Actinopterygii</taxon>
        <taxon>Neopterygii</taxon>
        <taxon>Teleostei</taxon>
        <taxon>Neoteleostei</taxon>
        <taxon>Acanthomorphata</taxon>
        <taxon>Carangaria</taxon>
        <taxon>Pleuronectiformes</taxon>
        <taxon>Pleuronectoidei</taxon>
        <taxon>Pleuronectidae</taxon>
        <taxon>Pleuronectes</taxon>
    </lineage>
</organism>
<accession>A0A9N7VUY8</accession>
<dbReference type="EMBL" id="CADEAL010004352">
    <property type="protein sequence ID" value="CAB1457668.1"/>
    <property type="molecule type" value="Genomic_DNA"/>
</dbReference>
<dbReference type="AlphaFoldDB" id="A0A9N7VUY8"/>
<gene>
    <name evidence="2" type="ORF">PLEPLA_LOCUS45492</name>
</gene>
<protein>
    <submittedName>
        <fullName evidence="2">Uncharacterized protein</fullName>
    </submittedName>
</protein>
<reference evidence="2" key="1">
    <citation type="submission" date="2020-03" db="EMBL/GenBank/DDBJ databases">
        <authorList>
            <person name="Weist P."/>
        </authorList>
    </citation>
    <scope>NUCLEOTIDE SEQUENCE</scope>
</reference>
<evidence type="ECO:0000313" key="2">
    <source>
        <dbReference type="EMBL" id="CAB1457668.1"/>
    </source>
</evidence>
<proteinExistence type="predicted"/>
<keyword evidence="3" id="KW-1185">Reference proteome</keyword>
<feature type="region of interest" description="Disordered" evidence="1">
    <location>
        <begin position="136"/>
        <end position="157"/>
    </location>
</feature>
<dbReference type="Proteomes" id="UP001153269">
    <property type="component" value="Unassembled WGS sequence"/>
</dbReference>
<name>A0A9N7VUY8_PLEPL</name>
<sequence length="322" mass="34953">MKRSACLRAPGYNDWRLPSVTAPLPDIQLRTKRAAPPPMFVFGESERRLNHSRTEPSGYHVLQKCDKAQQLRALAPPPPGSFFPPLLPSLDLLSCVAPPPLNPFRDVTTDLPLSAYRPCMGPPSLRFSVTPFHFPESGPERRLSSPGTHKATKAKSPSHDFEVLQRAYFPFSIQKCDAWGGLGGIREEEVVVVVGGLVVRFKWIALSVVVPGPSIITPQLGGRPGVEDLPHSNLQRGAGGGLMEWMTHATLKERREQSEEGDGGGVIDISKEWGAGNVDGEAAALSLKALTLSHHHPSASKLDSCITARLISKKGVDLSNLY</sequence>
<evidence type="ECO:0000313" key="3">
    <source>
        <dbReference type="Proteomes" id="UP001153269"/>
    </source>
</evidence>
<comment type="caution">
    <text evidence="2">The sequence shown here is derived from an EMBL/GenBank/DDBJ whole genome shotgun (WGS) entry which is preliminary data.</text>
</comment>